<name>A0A0G0E4W3_UNCC3</name>
<dbReference type="PATRIC" id="fig|1618350.3.peg.288"/>
<dbReference type="AlphaFoldDB" id="A0A0G0E4W3"/>
<dbReference type="NCBIfam" id="TIGR04335">
    <property type="entry name" value="AmmeMemoSam_A"/>
    <property type="match status" value="1"/>
</dbReference>
<dbReference type="InterPro" id="IPR023473">
    <property type="entry name" value="AMMECR1"/>
</dbReference>
<reference evidence="2 3" key="1">
    <citation type="journal article" date="2015" name="Nature">
        <title>rRNA introns, odd ribosomes, and small enigmatic genomes across a large radiation of phyla.</title>
        <authorList>
            <person name="Brown C.T."/>
            <person name="Hug L.A."/>
            <person name="Thomas B.C."/>
            <person name="Sharon I."/>
            <person name="Castelle C.J."/>
            <person name="Singh A."/>
            <person name="Wilkins M.J."/>
            <person name="Williams K.H."/>
            <person name="Banfield J.F."/>
        </authorList>
    </citation>
    <scope>NUCLEOTIDE SEQUENCE [LARGE SCALE GENOMIC DNA]</scope>
</reference>
<accession>A0A0G0E4W3</accession>
<feature type="domain" description="AMMECR1" evidence="1">
    <location>
        <begin position="1"/>
        <end position="172"/>
    </location>
</feature>
<dbReference type="PROSITE" id="PS51112">
    <property type="entry name" value="AMMECR1"/>
    <property type="match status" value="1"/>
</dbReference>
<dbReference type="InterPro" id="IPR027623">
    <property type="entry name" value="AmmeMemoSam_A"/>
</dbReference>
<protein>
    <recommendedName>
        <fullName evidence="1">AMMECR1 domain-containing protein</fullName>
    </recommendedName>
</protein>
<sequence length="172" mass="19373">MLEFTRQVIESRLGLKSSPKVVINDPIMKEKRGVFVTLKKDENLRGCIGFIEGVKSLREVLEEMAEAAAFEDSRFPPLTASELSKIKIEISVLSPLRKIDDPYKIRLGIDGVIVSDGYRKGVFLPQVATETGWNLAEFMNALCTEKAGLPKNAWKSQDVQIMIFQSESFFEE</sequence>
<dbReference type="PANTHER" id="PTHR13016:SF0">
    <property type="entry name" value="AMME SYNDROME CANDIDATE GENE 1 PROTEIN"/>
    <property type="match status" value="1"/>
</dbReference>
<evidence type="ECO:0000259" key="1">
    <source>
        <dbReference type="PROSITE" id="PS51112"/>
    </source>
</evidence>
<dbReference type="Proteomes" id="UP000034581">
    <property type="component" value="Unassembled WGS sequence"/>
</dbReference>
<dbReference type="InterPro" id="IPR002733">
    <property type="entry name" value="AMMECR1_domain"/>
</dbReference>
<gene>
    <name evidence="2" type="ORF">UR67_C0001G0279</name>
</gene>
<dbReference type="SUPFAM" id="SSF143447">
    <property type="entry name" value="AMMECR1-like"/>
    <property type="match status" value="1"/>
</dbReference>
<evidence type="ECO:0000313" key="3">
    <source>
        <dbReference type="Proteomes" id="UP000034581"/>
    </source>
</evidence>
<dbReference type="PANTHER" id="PTHR13016">
    <property type="entry name" value="AMMECR1 HOMOLOG"/>
    <property type="match status" value="1"/>
</dbReference>
<dbReference type="Gene3D" id="3.30.1490.150">
    <property type="entry name" value="Hypothetical protein ph0010, domain 2"/>
    <property type="match status" value="1"/>
</dbReference>
<dbReference type="InterPro" id="IPR027485">
    <property type="entry name" value="AMMECR1_N"/>
</dbReference>
<comment type="caution">
    <text evidence="2">The sequence shown here is derived from an EMBL/GenBank/DDBJ whole genome shotgun (WGS) entry which is preliminary data.</text>
</comment>
<dbReference type="InterPro" id="IPR036071">
    <property type="entry name" value="AMMECR1_dom_sf"/>
</dbReference>
<dbReference type="Pfam" id="PF01871">
    <property type="entry name" value="AMMECR1"/>
    <property type="match status" value="1"/>
</dbReference>
<dbReference type="STRING" id="1618350.UR67_C0001G0279"/>
<proteinExistence type="predicted"/>
<dbReference type="EMBL" id="LBQB01000001">
    <property type="protein sequence ID" value="KKP70370.1"/>
    <property type="molecule type" value="Genomic_DNA"/>
</dbReference>
<evidence type="ECO:0000313" key="2">
    <source>
        <dbReference type="EMBL" id="KKP70370.1"/>
    </source>
</evidence>
<organism evidence="2 3">
    <name type="scientific">candidate division CPR3 bacterium GW2011_GWF2_35_18</name>
    <dbReference type="NCBI Taxonomy" id="1618350"/>
    <lineage>
        <taxon>Bacteria</taxon>
        <taxon>Bacteria division CPR3</taxon>
    </lineage>
</organism>
<dbReference type="NCBIfam" id="TIGR00296">
    <property type="entry name" value="TIGR00296 family protein"/>
    <property type="match status" value="1"/>
</dbReference>
<dbReference type="Gene3D" id="3.30.700.20">
    <property type="entry name" value="Hypothetical protein ph0010, domain 1"/>
    <property type="match status" value="1"/>
</dbReference>